<dbReference type="AlphaFoldDB" id="A0A7M7G3T7"/>
<dbReference type="SMR" id="A0A7M7G3T7"/>
<dbReference type="Pfam" id="PF13862">
    <property type="entry name" value="BCCIP"/>
    <property type="match status" value="1"/>
</dbReference>
<feature type="region of interest" description="Disordered" evidence="3">
    <location>
        <begin position="1"/>
        <end position="42"/>
    </location>
</feature>
<evidence type="ECO:0000256" key="3">
    <source>
        <dbReference type="SAM" id="MobiDB-lite"/>
    </source>
</evidence>
<dbReference type="Proteomes" id="UP000002358">
    <property type="component" value="Chromosome 5"/>
</dbReference>
<organism evidence="4 5">
    <name type="scientific">Nasonia vitripennis</name>
    <name type="common">Parasitic wasp</name>
    <dbReference type="NCBI Taxonomy" id="7425"/>
    <lineage>
        <taxon>Eukaryota</taxon>
        <taxon>Metazoa</taxon>
        <taxon>Ecdysozoa</taxon>
        <taxon>Arthropoda</taxon>
        <taxon>Hexapoda</taxon>
        <taxon>Insecta</taxon>
        <taxon>Pterygota</taxon>
        <taxon>Neoptera</taxon>
        <taxon>Endopterygota</taxon>
        <taxon>Hymenoptera</taxon>
        <taxon>Apocrita</taxon>
        <taxon>Proctotrupomorpha</taxon>
        <taxon>Chalcidoidea</taxon>
        <taxon>Pteromalidae</taxon>
        <taxon>Pteromalinae</taxon>
        <taxon>Nasonia</taxon>
    </lineage>
</organism>
<dbReference type="OrthoDB" id="5988181at2759"/>
<name>A0A7M7G3T7_NASVI</name>
<gene>
    <name evidence="4" type="primary">116417824</name>
</gene>
<dbReference type="GO" id="GO:0005634">
    <property type="term" value="C:nucleus"/>
    <property type="evidence" value="ECO:0007669"/>
    <property type="project" value="TreeGrafter"/>
</dbReference>
<dbReference type="InterPro" id="IPR025602">
    <property type="entry name" value="BCP1_family"/>
</dbReference>
<comment type="similarity">
    <text evidence="1 2">Belongs to the BCP1 family.</text>
</comment>
<evidence type="ECO:0000313" key="4">
    <source>
        <dbReference type="EnsemblMetazoa" id="XP_001602925"/>
    </source>
</evidence>
<evidence type="ECO:0000256" key="2">
    <source>
        <dbReference type="PIRNR" id="PIRNR028983"/>
    </source>
</evidence>
<feature type="compositionally biased region" description="Basic and acidic residues" evidence="3">
    <location>
        <begin position="1"/>
        <end position="19"/>
    </location>
</feature>
<dbReference type="PANTHER" id="PTHR13261">
    <property type="entry name" value="BRCA2 AND CDKN1A INTERACTING PROTEIN"/>
    <property type="match status" value="1"/>
</dbReference>
<protein>
    <recommendedName>
        <fullName evidence="2">Protein BCCIP homolog</fullName>
    </recommendedName>
</protein>
<accession>A0A7M7G3T7</accession>
<dbReference type="PIRSF" id="PIRSF028983">
    <property type="entry name" value="BCP1"/>
    <property type="match status" value="1"/>
</dbReference>
<evidence type="ECO:0000313" key="5">
    <source>
        <dbReference type="Proteomes" id="UP000002358"/>
    </source>
</evidence>
<reference evidence="4" key="1">
    <citation type="submission" date="2021-01" db="UniProtKB">
        <authorList>
            <consortium name="EnsemblMetazoa"/>
        </authorList>
    </citation>
    <scope>IDENTIFICATION</scope>
</reference>
<keyword evidence="5" id="KW-1185">Reference proteome</keyword>
<sequence>MAAPVKRRELQREVDKNQRDDEEDSIDESSGEENDNDVADEQGMEIQVDFEGRNPQDPDFHGIKTLLQQLFLKAHIDLGSLTDLIIQQNYVGSVVKQSQDEAESDDEDDDVNDVFGITTVINVSDRQNVPCIQELRDLLKQLANEHATDSTNAMIKNVLENDAAALGLLINERFVNIPAQISVPLLENLISEMSRAANKKMPFDFSYYILICKLYKTNEENQKKKNKSKRKNATEEPNVIWSNPEEEIFAEEADCSFEFSVEKDSDNGLSGAWTEDDYEMVPYRRVLLFESAKLQQIIDKIKTQLS</sequence>
<dbReference type="PANTHER" id="PTHR13261:SF0">
    <property type="entry name" value="BRCA2 AND CDKN1A-INTERACTING PROTEIN"/>
    <property type="match status" value="1"/>
</dbReference>
<proteinExistence type="inferred from homology"/>
<dbReference type="EnsemblMetazoa" id="XM_001602875">
    <property type="protein sequence ID" value="XP_001602925"/>
    <property type="gene ID" value="LOC116417824"/>
</dbReference>
<dbReference type="OMA" id="VKFYRKE"/>
<feature type="compositionally biased region" description="Acidic residues" evidence="3">
    <location>
        <begin position="20"/>
        <end position="42"/>
    </location>
</feature>
<evidence type="ECO:0000256" key="1">
    <source>
        <dbReference type="ARBA" id="ARBA00006781"/>
    </source>
</evidence>